<feature type="domain" description="ML-like" evidence="8">
    <location>
        <begin position="123"/>
        <end position="239"/>
    </location>
</feature>
<comment type="similarity">
    <text evidence="2">Belongs to the transient receptor potential (TRP) ion channel family.</text>
</comment>
<protein>
    <recommendedName>
        <fullName evidence="8">ML-like domain-containing protein</fullName>
    </recommendedName>
</protein>
<dbReference type="Proteomes" id="UP000838763">
    <property type="component" value="Unassembled WGS sequence"/>
</dbReference>
<dbReference type="Pfam" id="PF06011">
    <property type="entry name" value="TRP"/>
    <property type="match status" value="1"/>
</dbReference>
<keyword evidence="6 7" id="KW-0472">Membrane</keyword>
<dbReference type="InterPro" id="IPR010308">
    <property type="entry name" value="TRP_C"/>
</dbReference>
<dbReference type="GO" id="GO:0016020">
    <property type="term" value="C:membrane"/>
    <property type="evidence" value="ECO:0007669"/>
    <property type="project" value="UniProtKB-SubCell"/>
</dbReference>
<dbReference type="GO" id="GO:0055085">
    <property type="term" value="P:transmembrane transport"/>
    <property type="evidence" value="ECO:0007669"/>
    <property type="project" value="TreeGrafter"/>
</dbReference>
<evidence type="ECO:0000259" key="8">
    <source>
        <dbReference type="SMART" id="SM01320"/>
    </source>
</evidence>
<feature type="transmembrane region" description="Helical" evidence="7">
    <location>
        <begin position="242"/>
        <end position="265"/>
    </location>
</feature>
<evidence type="ECO:0000256" key="6">
    <source>
        <dbReference type="ARBA" id="ARBA00023136"/>
    </source>
</evidence>
<evidence type="ECO:0000313" key="10">
    <source>
        <dbReference type="Proteomes" id="UP000838763"/>
    </source>
</evidence>
<dbReference type="GO" id="GO:0009272">
    <property type="term" value="P:fungal-type cell wall biogenesis"/>
    <property type="evidence" value="ECO:0007669"/>
    <property type="project" value="TreeGrafter"/>
</dbReference>
<keyword evidence="4" id="KW-0732">Signal</keyword>
<dbReference type="InterPro" id="IPR032800">
    <property type="entry name" value="TRP_N"/>
</dbReference>
<evidence type="ECO:0000256" key="5">
    <source>
        <dbReference type="ARBA" id="ARBA00022989"/>
    </source>
</evidence>
<organism evidence="9 10">
    <name type="scientific">Parascedosporium putredinis</name>
    <dbReference type="NCBI Taxonomy" id="1442378"/>
    <lineage>
        <taxon>Eukaryota</taxon>
        <taxon>Fungi</taxon>
        <taxon>Dikarya</taxon>
        <taxon>Ascomycota</taxon>
        <taxon>Pezizomycotina</taxon>
        <taxon>Sordariomycetes</taxon>
        <taxon>Hypocreomycetidae</taxon>
        <taxon>Microascales</taxon>
        <taxon>Microascaceae</taxon>
        <taxon>Parascedosporium</taxon>
    </lineage>
</organism>
<reference evidence="9" key="1">
    <citation type="submission" date="2022-11" db="EMBL/GenBank/DDBJ databases">
        <authorList>
            <person name="Scott C."/>
            <person name="Bruce N."/>
        </authorList>
    </citation>
    <scope>NUCLEOTIDE SEQUENCE</scope>
</reference>
<dbReference type="InterPro" id="IPR040241">
    <property type="entry name" value="TRP_Flc/Pkd2-like"/>
</dbReference>
<comment type="subcellular location">
    <subcellularLocation>
        <location evidence="1">Membrane</location>
        <topology evidence="1">Multi-pass membrane protein</topology>
    </subcellularLocation>
</comment>
<dbReference type="OrthoDB" id="5377623at2759"/>
<sequence length="458" mass="49772">MVPSQMGSRCYNFEGLMCTASGSRLIESRASVGLLPQIARDRYPTSLGFDTLYERSRAPLPQGNQSTANALPAYHLPLLVDNEESAPILIRLLTYSYVAMARRKPLGRLGLLVLSWNILYANVEARETRLLPGFDDDGQRIFVPSHRTPALYTGDFGDCVEENVMYGEQQFEMVFDPCLTQVYSVGSHSHTPSALDVIPSIAYQIPDFDGVARLQVFSNTTQTRIGCFQAALQNGQSLSHPIAIPVILAFFTTLAILSSFALAVYGTAISQMRTHYAHAFSGLIIFETFHSIFLSGAVSLPWPSVLPAWRSNFAWASGLVYAEQIVDGVASFAAAAAVANSGKLANSLFKRQAPPFNASNPDDYTWAGGPARPGLPLPGSHGGFAGTLAVLKLPTSAAFLVALVWFFVLLALVAASIALLRWVLGLRWARTRVDPDKVAYFRAHLAGYIAVASLRTFS</sequence>
<comment type="caution">
    <text evidence="9">The sequence shown here is derived from an EMBL/GenBank/DDBJ whole genome shotgun (WGS) entry which is preliminary data.</text>
</comment>
<dbReference type="PANTHER" id="PTHR31145:SF7">
    <property type="entry name" value="TRP-LIKE ION CHANNEL"/>
    <property type="match status" value="1"/>
</dbReference>
<evidence type="ECO:0000256" key="3">
    <source>
        <dbReference type="ARBA" id="ARBA00022692"/>
    </source>
</evidence>
<evidence type="ECO:0000256" key="7">
    <source>
        <dbReference type="SAM" id="Phobius"/>
    </source>
</evidence>
<gene>
    <name evidence="9" type="ORF">PPNO1_LOCUS777</name>
</gene>
<accession>A0A9P1M5F9</accession>
<proteinExistence type="inferred from homology"/>
<dbReference type="PANTHER" id="PTHR31145">
    <property type="entry name" value="INTEGRAL MEMBRANE PROTEIN (AFU_ORTHOLOGUE AFUA_7G01610)"/>
    <property type="match status" value="1"/>
</dbReference>
<dbReference type="Pfam" id="PF14558">
    <property type="entry name" value="TRP_N"/>
    <property type="match status" value="1"/>
</dbReference>
<dbReference type="SMART" id="SM01320">
    <property type="entry name" value="TRP_N"/>
    <property type="match status" value="1"/>
</dbReference>
<dbReference type="EMBL" id="CALLCH030000001">
    <property type="protein sequence ID" value="CAI4210981.1"/>
    <property type="molecule type" value="Genomic_DNA"/>
</dbReference>
<dbReference type="AlphaFoldDB" id="A0A9P1M5F9"/>
<evidence type="ECO:0000256" key="1">
    <source>
        <dbReference type="ARBA" id="ARBA00004141"/>
    </source>
</evidence>
<keyword evidence="10" id="KW-1185">Reference proteome</keyword>
<evidence type="ECO:0000256" key="2">
    <source>
        <dbReference type="ARBA" id="ARBA00010642"/>
    </source>
</evidence>
<feature type="transmembrane region" description="Helical" evidence="7">
    <location>
        <begin position="397"/>
        <end position="424"/>
    </location>
</feature>
<name>A0A9P1M5F9_9PEZI</name>
<feature type="transmembrane region" description="Helical" evidence="7">
    <location>
        <begin position="277"/>
        <end position="302"/>
    </location>
</feature>
<evidence type="ECO:0000313" key="9">
    <source>
        <dbReference type="EMBL" id="CAI4210981.1"/>
    </source>
</evidence>
<evidence type="ECO:0000256" key="4">
    <source>
        <dbReference type="ARBA" id="ARBA00022729"/>
    </source>
</evidence>
<keyword evidence="3 7" id="KW-0812">Transmembrane</keyword>
<keyword evidence="5 7" id="KW-1133">Transmembrane helix</keyword>